<reference evidence="6 7" key="1">
    <citation type="submission" date="2015-01" db="EMBL/GenBank/DDBJ databases">
        <title>Genome sequence of the beneficial rhizobacterium Pseudomonas fluorescens 2-79.</title>
        <authorList>
            <person name="Thuermer A."/>
            <person name="Daniel R."/>
        </authorList>
    </citation>
    <scope>NUCLEOTIDE SEQUENCE [LARGE SCALE GENOMIC DNA]</scope>
    <source>
        <strain evidence="6 7">2-79</strain>
    </source>
</reference>
<dbReference type="GO" id="GO:0006355">
    <property type="term" value="P:regulation of DNA-templated transcription"/>
    <property type="evidence" value="ECO:0007669"/>
    <property type="project" value="InterPro"/>
</dbReference>
<name>A0A0D0TLV1_PSEFL</name>
<dbReference type="RefSeq" id="WP_043046866.1">
    <property type="nucleotide sequence ID" value="NZ_JXCQ01000004.1"/>
</dbReference>
<dbReference type="InterPro" id="IPR000792">
    <property type="entry name" value="Tscrpt_reg_LuxR_C"/>
</dbReference>
<feature type="modified residue" description="4-aspartylphosphate" evidence="3">
    <location>
        <position position="61"/>
    </location>
</feature>
<evidence type="ECO:0000259" key="4">
    <source>
        <dbReference type="PROSITE" id="PS50043"/>
    </source>
</evidence>
<dbReference type="SMART" id="SM00421">
    <property type="entry name" value="HTH_LUXR"/>
    <property type="match status" value="1"/>
</dbReference>
<evidence type="ECO:0000256" key="1">
    <source>
        <dbReference type="ARBA" id="ARBA00022553"/>
    </source>
</evidence>
<dbReference type="PANTHER" id="PTHR45566:SF2">
    <property type="entry name" value="NARL SUBFAMILY"/>
    <property type="match status" value="1"/>
</dbReference>
<dbReference type="InterPro" id="IPR001789">
    <property type="entry name" value="Sig_transdc_resp-reg_receiver"/>
</dbReference>
<dbReference type="Pfam" id="PF00196">
    <property type="entry name" value="GerE"/>
    <property type="match status" value="1"/>
</dbReference>
<evidence type="ECO:0000313" key="6">
    <source>
        <dbReference type="EMBL" id="KIR24056.1"/>
    </source>
</evidence>
<dbReference type="InterPro" id="IPR011006">
    <property type="entry name" value="CheY-like_superfamily"/>
</dbReference>
<dbReference type="PROSITE" id="PS50043">
    <property type="entry name" value="HTH_LUXR_2"/>
    <property type="match status" value="1"/>
</dbReference>
<evidence type="ECO:0000259" key="5">
    <source>
        <dbReference type="PROSITE" id="PS50110"/>
    </source>
</evidence>
<proteinExistence type="predicted"/>
<feature type="domain" description="HTH luxR-type" evidence="4">
    <location>
        <begin position="153"/>
        <end position="218"/>
    </location>
</feature>
<comment type="caution">
    <text evidence="6">The sequence shown here is derived from an EMBL/GenBank/DDBJ whole genome shotgun (WGS) entry which is preliminary data.</text>
</comment>
<dbReference type="PROSITE" id="PS00622">
    <property type="entry name" value="HTH_LUXR_1"/>
    <property type="match status" value="1"/>
</dbReference>
<accession>A0A0D0TLV1</accession>
<dbReference type="AlphaFoldDB" id="A0A0D0TLV1"/>
<dbReference type="SUPFAM" id="SSF46894">
    <property type="entry name" value="C-terminal effector domain of the bipartite response regulators"/>
    <property type="match status" value="1"/>
</dbReference>
<dbReference type="InterPro" id="IPR016032">
    <property type="entry name" value="Sig_transdc_resp-reg_C-effctor"/>
</dbReference>
<protein>
    <submittedName>
        <fullName evidence="6">RcsB_1 protein</fullName>
    </submittedName>
</protein>
<evidence type="ECO:0000256" key="2">
    <source>
        <dbReference type="ARBA" id="ARBA00023125"/>
    </source>
</evidence>
<feature type="domain" description="Response regulatory" evidence="5">
    <location>
        <begin position="10"/>
        <end position="129"/>
    </location>
</feature>
<dbReference type="EMBL" id="JXCQ01000004">
    <property type="protein sequence ID" value="KIR24056.1"/>
    <property type="molecule type" value="Genomic_DNA"/>
</dbReference>
<dbReference type="Gene3D" id="3.40.50.2300">
    <property type="match status" value="1"/>
</dbReference>
<dbReference type="Pfam" id="PF00072">
    <property type="entry name" value="Response_reg"/>
    <property type="match status" value="1"/>
</dbReference>
<keyword evidence="1 3" id="KW-0597">Phosphoprotein</keyword>
<evidence type="ECO:0000313" key="7">
    <source>
        <dbReference type="Proteomes" id="UP000032210"/>
    </source>
</evidence>
<dbReference type="SMART" id="SM00448">
    <property type="entry name" value="REC"/>
    <property type="match status" value="1"/>
</dbReference>
<dbReference type="InterPro" id="IPR058245">
    <property type="entry name" value="NreC/VraR/RcsB-like_REC"/>
</dbReference>
<dbReference type="PANTHER" id="PTHR45566">
    <property type="entry name" value="HTH-TYPE TRANSCRIPTIONAL REGULATOR YHJB-RELATED"/>
    <property type="match status" value="1"/>
</dbReference>
<dbReference type="Gene3D" id="1.10.10.10">
    <property type="entry name" value="Winged helix-like DNA-binding domain superfamily/Winged helix DNA-binding domain"/>
    <property type="match status" value="1"/>
</dbReference>
<dbReference type="CDD" id="cd06170">
    <property type="entry name" value="LuxR_C_like"/>
    <property type="match status" value="1"/>
</dbReference>
<keyword evidence="2" id="KW-0238">DNA-binding</keyword>
<dbReference type="PROSITE" id="PS50110">
    <property type="entry name" value="RESPONSE_REGULATORY"/>
    <property type="match status" value="1"/>
</dbReference>
<gene>
    <name evidence="6" type="primary">rcsB_1</name>
    <name evidence="6" type="ORF">PFLU3_06510</name>
</gene>
<dbReference type="CDD" id="cd17535">
    <property type="entry name" value="REC_NarL-like"/>
    <property type="match status" value="1"/>
</dbReference>
<dbReference type="Proteomes" id="UP000032210">
    <property type="component" value="Unassembled WGS sequence"/>
</dbReference>
<dbReference type="PATRIC" id="fig|294.125.peg.667"/>
<dbReference type="GO" id="GO:0003677">
    <property type="term" value="F:DNA binding"/>
    <property type="evidence" value="ECO:0007669"/>
    <property type="project" value="UniProtKB-KW"/>
</dbReference>
<dbReference type="InterPro" id="IPR036388">
    <property type="entry name" value="WH-like_DNA-bd_sf"/>
</dbReference>
<dbReference type="InterPro" id="IPR051015">
    <property type="entry name" value="EvgA-like"/>
</dbReference>
<evidence type="ECO:0000256" key="3">
    <source>
        <dbReference type="PROSITE-ProRule" id="PRU00169"/>
    </source>
</evidence>
<organism evidence="6 7">
    <name type="scientific">Pseudomonas fluorescens</name>
    <dbReference type="NCBI Taxonomy" id="294"/>
    <lineage>
        <taxon>Bacteria</taxon>
        <taxon>Pseudomonadati</taxon>
        <taxon>Pseudomonadota</taxon>
        <taxon>Gammaproteobacteria</taxon>
        <taxon>Pseudomonadales</taxon>
        <taxon>Pseudomonadaceae</taxon>
        <taxon>Pseudomonas</taxon>
    </lineage>
</organism>
<dbReference type="PRINTS" id="PR00038">
    <property type="entry name" value="HTHLUXR"/>
</dbReference>
<dbReference type="GO" id="GO:0000160">
    <property type="term" value="P:phosphorelay signal transduction system"/>
    <property type="evidence" value="ECO:0007669"/>
    <property type="project" value="InterPro"/>
</dbReference>
<sequence length="220" mass="23910">MRAASETPLRVVIADDHPIFLIGLRAVLERDPHLSIVGEANSPQALSALLQHCACDVLVTDFMMPAEPEADGLRLIEQLRRHYPDLPIVVVTMLNNAGLFHSILALGVMGLLSKASLADELPQAIRQVRQQRTYVAQTIRQALSLAGEVGADRLHSQDQLSPRELEVIRLLASGMTVGAIAAHLHRSKQTVSAQKVSAMRKLGLGNDAALFIYVQEHGLA</sequence>
<dbReference type="SUPFAM" id="SSF52172">
    <property type="entry name" value="CheY-like"/>
    <property type="match status" value="1"/>
</dbReference>